<dbReference type="Proteomes" id="UP000031526">
    <property type="component" value="Chromosome"/>
</dbReference>
<name>A0A0B5D6J0_9ACTN</name>
<dbReference type="PANTHER" id="PTHR43639:SF1">
    <property type="entry name" value="SHORT-CHAIN DEHYDROGENASE_REDUCTASE FAMILY PROTEIN"/>
    <property type="match status" value="1"/>
</dbReference>
<dbReference type="STRING" id="40318.SNOD_01340"/>
<dbReference type="GO" id="GO:0016491">
    <property type="term" value="F:oxidoreductase activity"/>
    <property type="evidence" value="ECO:0007669"/>
    <property type="project" value="UniProtKB-KW"/>
</dbReference>
<protein>
    <submittedName>
        <fullName evidence="3 4">Oxidoreductase</fullName>
    </submittedName>
</protein>
<comment type="similarity">
    <text evidence="1">Belongs to the short-chain dehydrogenases/reductases (SDR) family.</text>
</comment>
<dbReference type="FunFam" id="3.40.50.720:FF:000084">
    <property type="entry name" value="Short-chain dehydrogenase reductase"/>
    <property type="match status" value="1"/>
</dbReference>
<gene>
    <name evidence="4" type="ORF">CP978_01700</name>
    <name evidence="3" type="ORF">SNOD_01340</name>
</gene>
<dbReference type="EMBL" id="CP023747">
    <property type="protein sequence ID" value="QEV37445.1"/>
    <property type="molecule type" value="Genomic_DNA"/>
</dbReference>
<sequence>MTARPLEGKTALVTGGSRGVGAGIVARLAADGAAVAFTYARSAERADAVAAAAVASGGAVFPIHADSMHEEDVETAVARTVERFGGLDILVNNVAVASFAPITDLKMDEIDAMLTINVRSTVVAIRQSLAHMDTGGRIINIGSINADRTPFPDQSIYALTKGALASLTRGLARELAPRHITINNIQPGPIDTDANPADGPAAQAMLGVMAADRYGTAAEIGAFVSYLAGPDADYITGSSLNIDGGFTA</sequence>
<keyword evidence="2" id="KW-0560">Oxidoreductase</keyword>
<accession>A0A0B5D6J0</accession>
<dbReference type="OrthoDB" id="154414at2"/>
<reference evidence="5" key="1">
    <citation type="submission" date="2014-09" db="EMBL/GenBank/DDBJ databases">
        <title>Sequence of the Streptomyces nodosus genome.</title>
        <authorList>
            <person name="Sweeney P."/>
            <person name="Stephens N."/>
            <person name="Murphy C."/>
            <person name="Caffrey P."/>
        </authorList>
    </citation>
    <scope>NUCLEOTIDE SEQUENCE [LARGE SCALE GENOMIC DNA]</scope>
    <source>
        <strain evidence="5">ATCC 14899</strain>
    </source>
</reference>
<dbReference type="PRINTS" id="PR00081">
    <property type="entry name" value="GDHRDH"/>
</dbReference>
<reference evidence="3 5" key="2">
    <citation type="journal article" date="2016" name="Appl. Microbiol. Biotechnol.">
        <title>Exploiting the genome sequence of Streptomyces nodosus for enhanced antibiotic production.</title>
        <authorList>
            <person name="Sweeney P."/>
            <person name="Murphy C.D."/>
            <person name="Caffrey P."/>
        </authorList>
    </citation>
    <scope>NUCLEOTIDE SEQUENCE [LARGE SCALE GENOMIC DNA]</scope>
    <source>
        <strain evidence="3 5">ATCC 14899</strain>
    </source>
</reference>
<dbReference type="PANTHER" id="PTHR43639">
    <property type="entry name" value="OXIDOREDUCTASE, SHORT-CHAIN DEHYDROGENASE/REDUCTASE FAMILY (AFU_ORTHOLOGUE AFUA_5G02870)"/>
    <property type="match status" value="1"/>
</dbReference>
<dbReference type="InterPro" id="IPR036291">
    <property type="entry name" value="NAD(P)-bd_dom_sf"/>
</dbReference>
<evidence type="ECO:0000313" key="3">
    <source>
        <dbReference type="EMBL" id="AJE38863.1"/>
    </source>
</evidence>
<evidence type="ECO:0000313" key="4">
    <source>
        <dbReference type="EMBL" id="QEV37445.1"/>
    </source>
</evidence>
<dbReference type="Pfam" id="PF13561">
    <property type="entry name" value="adh_short_C2"/>
    <property type="match status" value="1"/>
</dbReference>
<dbReference type="HOGENOM" id="CLU_010194_1_3_11"/>
<dbReference type="RefSeq" id="WP_043436963.1">
    <property type="nucleotide sequence ID" value="NZ_CP009313.1"/>
</dbReference>
<dbReference type="Gene3D" id="3.40.50.720">
    <property type="entry name" value="NAD(P)-binding Rossmann-like Domain"/>
    <property type="match status" value="1"/>
</dbReference>
<evidence type="ECO:0000313" key="6">
    <source>
        <dbReference type="Proteomes" id="UP000325763"/>
    </source>
</evidence>
<organism evidence="3 5">
    <name type="scientific">Streptomyces nodosus</name>
    <dbReference type="NCBI Taxonomy" id="40318"/>
    <lineage>
        <taxon>Bacteria</taxon>
        <taxon>Bacillati</taxon>
        <taxon>Actinomycetota</taxon>
        <taxon>Actinomycetes</taxon>
        <taxon>Kitasatosporales</taxon>
        <taxon>Streptomycetaceae</taxon>
        <taxon>Streptomyces</taxon>
    </lineage>
</organism>
<reference evidence="4 6" key="3">
    <citation type="submission" date="2017-09" db="EMBL/GenBank/DDBJ databases">
        <title>Streptomyces genome completion.</title>
        <authorList>
            <person name="Lee N."/>
            <person name="Cho B.-K."/>
        </authorList>
    </citation>
    <scope>NUCLEOTIDE SEQUENCE [LARGE SCALE GENOMIC DNA]</scope>
    <source>
        <strain evidence="4 6">ATCC 14899</strain>
    </source>
</reference>
<dbReference type="Proteomes" id="UP000325763">
    <property type="component" value="Chromosome"/>
</dbReference>
<dbReference type="AlphaFoldDB" id="A0A0B5D6J0"/>
<dbReference type="InterPro" id="IPR002347">
    <property type="entry name" value="SDR_fam"/>
</dbReference>
<dbReference type="SUPFAM" id="SSF51735">
    <property type="entry name" value="NAD(P)-binding Rossmann-fold domains"/>
    <property type="match status" value="1"/>
</dbReference>
<evidence type="ECO:0000313" key="5">
    <source>
        <dbReference type="Proteomes" id="UP000031526"/>
    </source>
</evidence>
<evidence type="ECO:0000256" key="1">
    <source>
        <dbReference type="ARBA" id="ARBA00006484"/>
    </source>
</evidence>
<evidence type="ECO:0000256" key="2">
    <source>
        <dbReference type="ARBA" id="ARBA00023002"/>
    </source>
</evidence>
<dbReference type="CDD" id="cd05233">
    <property type="entry name" value="SDR_c"/>
    <property type="match status" value="1"/>
</dbReference>
<proteinExistence type="inferred from homology"/>
<dbReference type="KEGG" id="snq:CP978_01700"/>
<dbReference type="PRINTS" id="PR00080">
    <property type="entry name" value="SDRFAMILY"/>
</dbReference>
<dbReference type="EMBL" id="CP009313">
    <property type="protein sequence ID" value="AJE38863.1"/>
    <property type="molecule type" value="Genomic_DNA"/>
</dbReference>
<keyword evidence="5" id="KW-1185">Reference proteome</keyword>